<organism evidence="3 4">
    <name type="scientific">Natronorubrum daqingense</name>
    <dbReference type="NCBI Taxonomy" id="588898"/>
    <lineage>
        <taxon>Archaea</taxon>
        <taxon>Methanobacteriati</taxon>
        <taxon>Methanobacteriota</taxon>
        <taxon>Stenosarchaea group</taxon>
        <taxon>Halobacteria</taxon>
        <taxon>Halobacteriales</taxon>
        <taxon>Natrialbaceae</taxon>
        <taxon>Natronorubrum</taxon>
    </lineage>
</organism>
<evidence type="ECO:0000313" key="3">
    <source>
        <dbReference type="EMBL" id="SIS05100.1"/>
    </source>
</evidence>
<keyword evidence="1" id="KW-0472">Membrane</keyword>
<keyword evidence="1" id="KW-1133">Transmembrane helix</keyword>
<evidence type="ECO:0000313" key="4">
    <source>
        <dbReference type="Proteomes" id="UP000185687"/>
    </source>
</evidence>
<dbReference type="Proteomes" id="UP000185687">
    <property type="component" value="Unassembled WGS sequence"/>
</dbReference>
<keyword evidence="2" id="KW-0614">Plasmid</keyword>
<proteinExistence type="predicted"/>
<evidence type="ECO:0000313" key="2">
    <source>
        <dbReference type="EMBL" id="APX98541.1"/>
    </source>
</evidence>
<reference evidence="2 5" key="1">
    <citation type="submission" date="2017-01" db="EMBL/GenBank/DDBJ databases">
        <title>Complete genome sequence of Haloterrigena daqingensis type strain (JX313T).</title>
        <authorList>
            <person name="Shuang W."/>
        </authorList>
    </citation>
    <scope>NUCLEOTIDE SEQUENCE [LARGE SCALE GENOMIC DNA]</scope>
    <source>
        <strain evidence="5">JX313</strain>
        <strain evidence="2">JX313T</strain>
        <plasmid evidence="5">Plasmid unnamed2</plasmid>
        <plasmid evidence="2">unnamed2</plasmid>
    </source>
</reference>
<feature type="transmembrane region" description="Helical" evidence="1">
    <location>
        <begin position="55"/>
        <end position="74"/>
    </location>
</feature>
<geneLocation type="plasmid" evidence="2">
    <name>unnamed2</name>
</geneLocation>
<evidence type="ECO:0000256" key="1">
    <source>
        <dbReference type="SAM" id="Phobius"/>
    </source>
</evidence>
<feature type="transmembrane region" description="Helical" evidence="1">
    <location>
        <begin position="30"/>
        <end position="49"/>
    </location>
</feature>
<gene>
    <name evidence="2" type="ORF">BB347_17700</name>
    <name evidence="3" type="ORF">SAMN05421809_3547</name>
</gene>
<keyword evidence="1" id="KW-0812">Transmembrane</keyword>
<reference evidence="3 4" key="2">
    <citation type="submission" date="2017-01" db="EMBL/GenBank/DDBJ databases">
        <authorList>
            <person name="Mah S.A."/>
            <person name="Swanson W.J."/>
            <person name="Moy G.W."/>
            <person name="Vacquier V.D."/>
        </authorList>
    </citation>
    <scope>NUCLEOTIDE SEQUENCE [LARGE SCALE GENOMIC DNA]</scope>
    <source>
        <strain evidence="3 4">CGMCC 1.8909</strain>
    </source>
</reference>
<keyword evidence="4" id="KW-1185">Reference proteome</keyword>
<dbReference type="AlphaFoldDB" id="A0A1N7FXP9"/>
<protein>
    <submittedName>
        <fullName evidence="3">Uncharacterized protein</fullName>
    </submittedName>
</protein>
<dbReference type="KEGG" id="hda:BB347_17700"/>
<evidence type="ECO:0000313" key="5">
    <source>
        <dbReference type="Proteomes" id="UP000187321"/>
    </source>
</evidence>
<dbReference type="Proteomes" id="UP000187321">
    <property type="component" value="Plasmid unnamed2"/>
</dbReference>
<dbReference type="EMBL" id="FTNP01000008">
    <property type="protein sequence ID" value="SIS05100.1"/>
    <property type="molecule type" value="Genomic_DNA"/>
</dbReference>
<feature type="transmembrane region" description="Helical" evidence="1">
    <location>
        <begin position="121"/>
        <end position="145"/>
    </location>
</feature>
<dbReference type="EMBL" id="CP019329">
    <property type="protein sequence ID" value="APX98541.1"/>
    <property type="molecule type" value="Genomic_DNA"/>
</dbReference>
<sequence length="436" mass="48303">MSRKKGNNGPRGRGTRTDIANALRRGERTLFVLGSQLLLLGLFIVFTAVSATRNAPIMAALGGIGVFLLARVLFPLDRLNAFFEWVACGEAGKWLHNRYLRVMPGRSPNDRGRGQANIRTLITLALVILLVSSLVVAGFGAGVVAGEDSDNDSDSNVAAVTHDDYLDDEALYEEFNDTSSVELEDRNVKTSIEETDAFVRVEGENPNSYPVEVSMHVHPDIIPPAEVGEVSDTDDEVTSDWQNTHDFERDESYTEITYEMEAESEVTFAPNRVRVLGISWKDSATDTDSGLLDRIPNPLSNDELEDREYRMNSSDGSIQTVPLENNEGDESIDDWHAVYRTGPDDDWKPISTDSDDPAFYRTTDGGEAVQFHFDTSNYDEGEVEIEFTAEPNLIDKFQQDFRSFTAGWSDMINLDILSVTPATASDGPPLEPEVMP</sequence>
<name>A0A1N7FXP9_9EURY</name>
<accession>A0A1N7FXP9</accession>